<feature type="domain" description="SprT-like" evidence="1">
    <location>
        <begin position="17"/>
        <end position="110"/>
    </location>
</feature>
<dbReference type="Proteomes" id="UP000184731">
    <property type="component" value="Chromosome"/>
</dbReference>
<keyword evidence="5" id="KW-1185">Reference proteome</keyword>
<dbReference type="Pfam" id="PF10263">
    <property type="entry name" value="SprT-like"/>
    <property type="match status" value="1"/>
</dbReference>
<evidence type="ECO:0000259" key="3">
    <source>
        <dbReference type="Pfam" id="PF23771"/>
    </source>
</evidence>
<dbReference type="OrthoDB" id="249404at2"/>
<dbReference type="InterPro" id="IPR024498">
    <property type="entry name" value="DUF2786"/>
</dbReference>
<evidence type="ECO:0000259" key="2">
    <source>
        <dbReference type="Pfam" id="PF10979"/>
    </source>
</evidence>
<dbReference type="Pfam" id="PF10979">
    <property type="entry name" value="DUF2786"/>
    <property type="match status" value="1"/>
</dbReference>
<evidence type="ECO:0000259" key="1">
    <source>
        <dbReference type="Pfam" id="PF10263"/>
    </source>
</evidence>
<feature type="domain" description="DUF2786" evidence="2">
    <location>
        <begin position="138"/>
        <end position="174"/>
    </location>
</feature>
<dbReference type="InterPro" id="IPR055592">
    <property type="entry name" value="DUF7168"/>
</dbReference>
<dbReference type="EMBL" id="CP017834">
    <property type="protein sequence ID" value="APJ03858.1"/>
    <property type="molecule type" value="Genomic_DNA"/>
</dbReference>
<dbReference type="STRING" id="1915309.AXG55_08040"/>
<organism evidence="4 5">
    <name type="scientific">Silvanigrella aquatica</name>
    <dbReference type="NCBI Taxonomy" id="1915309"/>
    <lineage>
        <taxon>Bacteria</taxon>
        <taxon>Pseudomonadati</taxon>
        <taxon>Bdellovibrionota</taxon>
        <taxon>Oligoflexia</taxon>
        <taxon>Silvanigrellales</taxon>
        <taxon>Silvanigrellaceae</taxon>
        <taxon>Silvanigrella</taxon>
    </lineage>
</organism>
<dbReference type="KEGG" id="saqi:AXG55_08040"/>
<sequence>MNFKTFLNDLHSRMIVQLYKEFENICFQHRVNLKKPLIIIEQLNSTWGNWDPLGRVITLSAQLVEEYSWDIIIGVLKHEMAHQIVTEVFNSEDIHGKSFQKACELIGVPKEYCKASLNIENKITHWKNSTLGEEELVVMRKLDKLLNLAQSANEHEALLAMEKVQELNLKYNLNRIQEGLDSSFYSLIINFKKKCVPTTYVYISSLIQAHYFVNIIYSELYDPLCDESHKIIEIIGTRHNVLMAEYVFYFLKETIESLWKIYQMNNNLPARYKLSYQKGVLVGFQNKLDSIAKNKLYNEINFYSQKHNNSMSEIIILENKKLNEYTKRIYPRLSRQGASNNKVYSEYYADGKSDGKKIVINKPVSETKNQIYYLGIGK</sequence>
<dbReference type="Gene3D" id="3.30.2010.10">
    <property type="entry name" value="Metalloproteases ('zincins'), catalytic domain"/>
    <property type="match status" value="1"/>
</dbReference>
<dbReference type="Pfam" id="PF23771">
    <property type="entry name" value="DUF7168"/>
    <property type="match status" value="1"/>
</dbReference>
<gene>
    <name evidence="4" type="ORF">AXG55_08040</name>
</gene>
<evidence type="ECO:0000313" key="5">
    <source>
        <dbReference type="Proteomes" id="UP000184731"/>
    </source>
</evidence>
<evidence type="ECO:0000313" key="4">
    <source>
        <dbReference type="EMBL" id="APJ03858.1"/>
    </source>
</evidence>
<dbReference type="RefSeq" id="WP_148697601.1">
    <property type="nucleotide sequence ID" value="NZ_CP017834.1"/>
</dbReference>
<accession>A0A1L4D0Z4</accession>
<dbReference type="AlphaFoldDB" id="A0A1L4D0Z4"/>
<name>A0A1L4D0Z4_9BACT</name>
<protein>
    <recommendedName>
        <fullName evidence="6">DUF2786 domain-containing protein</fullName>
    </recommendedName>
</protein>
<reference evidence="4 5" key="1">
    <citation type="submission" date="2016-10" db="EMBL/GenBank/DDBJ databases">
        <title>Silvanigrella aquatica sp. nov., isolated from a freshwater lake located in the Black Forest, Germany, description of Silvanigrellaceae fam. nov., Silvanigrellales ord. nov., reclassification of the order Bdellovibrionales in the class Oligoflexia, reclassification of the families Bacteriovoracaceae and Halobacteriovoraceae in the new order Bacteriovoracales ord. nov., and reclassification of the family Pseudobacteriovoracaceae in the order Oligoflexiales.</title>
        <authorList>
            <person name="Hahn M.W."/>
            <person name="Schmidt J."/>
            <person name="Koll U."/>
            <person name="Rohde M."/>
            <person name="Verbag S."/>
            <person name="Pitt A."/>
            <person name="Nakai R."/>
            <person name="Naganuma T."/>
            <person name="Lang E."/>
        </authorList>
    </citation>
    <scope>NUCLEOTIDE SEQUENCE [LARGE SCALE GENOMIC DNA]</scope>
    <source>
        <strain evidence="4 5">MWH-Nonnen-W8red</strain>
    </source>
</reference>
<dbReference type="GO" id="GO:0006950">
    <property type="term" value="P:response to stress"/>
    <property type="evidence" value="ECO:0007669"/>
    <property type="project" value="UniProtKB-ARBA"/>
</dbReference>
<dbReference type="InterPro" id="IPR006640">
    <property type="entry name" value="SprT-like_domain"/>
</dbReference>
<feature type="domain" description="DUF7168" evidence="3">
    <location>
        <begin position="199"/>
        <end position="292"/>
    </location>
</feature>
<proteinExistence type="predicted"/>
<evidence type="ECO:0008006" key="6">
    <source>
        <dbReference type="Google" id="ProtNLM"/>
    </source>
</evidence>